<dbReference type="InterPro" id="IPR050929">
    <property type="entry name" value="PFKA"/>
</dbReference>
<keyword evidence="3 8" id="KW-0808">Transferase</keyword>
<dbReference type="PRINTS" id="PR00476">
    <property type="entry name" value="PHFRCTKINASE"/>
</dbReference>
<evidence type="ECO:0000256" key="4">
    <source>
        <dbReference type="ARBA" id="ARBA00022723"/>
    </source>
</evidence>
<feature type="site" description="Important for catalytic activity; stabilizes the transition state when the phosphoryl donor is PPi" evidence="8">
    <location>
        <position position="163"/>
    </location>
</feature>
<evidence type="ECO:0000256" key="5">
    <source>
        <dbReference type="ARBA" id="ARBA00022777"/>
    </source>
</evidence>
<dbReference type="Gene3D" id="3.40.50.450">
    <property type="match status" value="1"/>
</dbReference>
<feature type="domain" description="Phosphofructokinase" evidence="9">
    <location>
        <begin position="36"/>
        <end position="345"/>
    </location>
</feature>
<evidence type="ECO:0000259" key="9">
    <source>
        <dbReference type="Pfam" id="PF00365"/>
    </source>
</evidence>
<proteinExistence type="inferred from homology"/>
<dbReference type="GO" id="GO:0006002">
    <property type="term" value="P:fructose 6-phosphate metabolic process"/>
    <property type="evidence" value="ECO:0007669"/>
    <property type="project" value="InterPro"/>
</dbReference>
<dbReference type="GO" id="GO:0005737">
    <property type="term" value="C:cytoplasm"/>
    <property type="evidence" value="ECO:0007669"/>
    <property type="project" value="UniProtKB-SubCell"/>
</dbReference>
<evidence type="ECO:0000256" key="7">
    <source>
        <dbReference type="ARBA" id="ARBA00048072"/>
    </source>
</evidence>
<dbReference type="Gene3D" id="3.40.50.460">
    <property type="entry name" value="Phosphofructokinase domain"/>
    <property type="match status" value="1"/>
</dbReference>
<keyword evidence="4 8" id="KW-0479">Metal-binding</keyword>
<comment type="function">
    <text evidence="2 8">Catalyzes the phosphorylation of D-fructose 6-phosphate, the first committing step of glycolysis. Uses inorganic phosphate (PPi) as phosphoryl donor instead of ATP like common ATP-dependent phosphofructokinases (ATP-PFKs), which renders the reaction reversible, and can thus function both in glycolysis and gluconeogenesis. Consistently, PPi-PFK can replace the enzymes of both the forward (ATP-PFK) and reverse (fructose-bisphosphatase (FBPase)) reactions.</text>
</comment>
<organism evidence="10 11">
    <name type="scientific">Fluviicoccus keumensis</name>
    <dbReference type="NCBI Taxonomy" id="1435465"/>
    <lineage>
        <taxon>Bacteria</taxon>
        <taxon>Pseudomonadati</taxon>
        <taxon>Pseudomonadota</taxon>
        <taxon>Gammaproteobacteria</taxon>
        <taxon>Moraxellales</taxon>
        <taxon>Moraxellaceae</taxon>
        <taxon>Fluviicoccus</taxon>
    </lineage>
</organism>
<keyword evidence="6 8" id="KW-0460">Magnesium</keyword>
<keyword evidence="5 8" id="KW-0418">Kinase</keyword>
<gene>
    <name evidence="8" type="primary">pfp</name>
    <name evidence="10" type="ORF">EV700_0802</name>
</gene>
<keyword evidence="8" id="KW-0324">Glycolysis</keyword>
<comment type="catalytic activity">
    <reaction evidence="7 8">
        <text>beta-D-fructose 6-phosphate + diphosphate = beta-D-fructose 1,6-bisphosphate + phosphate + H(+)</text>
        <dbReference type="Rhea" id="RHEA:13613"/>
        <dbReference type="ChEBI" id="CHEBI:15378"/>
        <dbReference type="ChEBI" id="CHEBI:32966"/>
        <dbReference type="ChEBI" id="CHEBI:33019"/>
        <dbReference type="ChEBI" id="CHEBI:43474"/>
        <dbReference type="ChEBI" id="CHEBI:57634"/>
        <dbReference type="EC" id="2.7.1.90"/>
    </reaction>
</comment>
<dbReference type="GO" id="GO:0047334">
    <property type="term" value="F:diphosphate-fructose-6-phosphate 1-phosphotransferase activity"/>
    <property type="evidence" value="ECO:0007669"/>
    <property type="project" value="UniProtKB-EC"/>
</dbReference>
<dbReference type="SUPFAM" id="SSF53784">
    <property type="entry name" value="Phosphofructokinase"/>
    <property type="match status" value="1"/>
</dbReference>
<comment type="subunit">
    <text evidence="8">Homodimer.</text>
</comment>
<feature type="binding site" evidence="8">
    <location>
        <begin position="164"/>
        <end position="166"/>
    </location>
    <ligand>
        <name>substrate</name>
    </ligand>
</feature>
<protein>
    <recommendedName>
        <fullName evidence="8">Pyrophosphate--fructose 6-phosphate 1-phosphotransferase</fullName>
        <ecNumber evidence="8">2.7.1.90</ecNumber>
    </recommendedName>
    <alternativeName>
        <fullName evidence="8">6-phosphofructokinase, pyrophosphate dependent</fullName>
    </alternativeName>
    <alternativeName>
        <fullName evidence="8">PPi-dependent phosphofructokinase</fullName>
        <shortName evidence="8">PPi-PFK</shortName>
    </alternativeName>
    <alternativeName>
        <fullName evidence="8">Pyrophosphate-dependent 6-phosphofructose-1-kinase</fullName>
    </alternativeName>
</protein>
<dbReference type="OrthoDB" id="9802503at2"/>
<feature type="binding site" evidence="8">
    <location>
        <begin position="212"/>
        <end position="214"/>
    </location>
    <ligand>
        <name>substrate</name>
    </ligand>
</feature>
<dbReference type="Proteomes" id="UP000292423">
    <property type="component" value="Unassembled WGS sequence"/>
</dbReference>
<dbReference type="InterPro" id="IPR022953">
    <property type="entry name" value="ATP_PFK"/>
</dbReference>
<dbReference type="HAMAP" id="MF_01978">
    <property type="entry name" value="Phosphofructokinase_II_B2"/>
    <property type="match status" value="1"/>
</dbReference>
<keyword evidence="8" id="KW-0963">Cytoplasm</keyword>
<evidence type="ECO:0000313" key="11">
    <source>
        <dbReference type="Proteomes" id="UP000292423"/>
    </source>
</evidence>
<dbReference type="GO" id="GO:0003872">
    <property type="term" value="F:6-phosphofructokinase activity"/>
    <property type="evidence" value="ECO:0007669"/>
    <property type="project" value="UniProtKB-UniRule"/>
</dbReference>
<dbReference type="InterPro" id="IPR011404">
    <property type="entry name" value="PPi-PFK"/>
</dbReference>
<dbReference type="AlphaFoldDB" id="A0A4Q7ZCV8"/>
<feature type="binding site" evidence="8">
    <location>
        <begin position="319"/>
        <end position="322"/>
    </location>
    <ligand>
        <name>substrate</name>
    </ligand>
</feature>
<evidence type="ECO:0000256" key="6">
    <source>
        <dbReference type="ARBA" id="ARBA00022842"/>
    </source>
</evidence>
<dbReference type="PANTHER" id="PTHR45770">
    <property type="entry name" value="ATP-DEPENDENT 6-PHOSPHOFRUCTOKINASE 1"/>
    <property type="match status" value="1"/>
</dbReference>
<evidence type="ECO:0000256" key="1">
    <source>
        <dbReference type="ARBA" id="ARBA00001946"/>
    </source>
</evidence>
<name>A0A4Q7ZCV8_9GAMM</name>
<dbReference type="UniPathway" id="UPA00109">
    <property type="reaction ID" value="UER00182"/>
</dbReference>
<comment type="subcellular location">
    <subcellularLocation>
        <location evidence="8">Cytoplasm</location>
    </subcellularLocation>
</comment>
<dbReference type="Pfam" id="PF00365">
    <property type="entry name" value="PFK"/>
    <property type="match status" value="1"/>
</dbReference>
<dbReference type="InterPro" id="IPR035966">
    <property type="entry name" value="PKF_sf"/>
</dbReference>
<keyword evidence="11" id="KW-1185">Reference proteome</keyword>
<dbReference type="EMBL" id="SHKX01000010">
    <property type="protein sequence ID" value="RZU47835.1"/>
    <property type="molecule type" value="Genomic_DNA"/>
</dbReference>
<comment type="cofactor">
    <cofactor evidence="1 8">
        <name>Mg(2+)</name>
        <dbReference type="ChEBI" id="CHEBI:18420"/>
    </cofactor>
</comment>
<evidence type="ECO:0000256" key="8">
    <source>
        <dbReference type="HAMAP-Rule" id="MF_01978"/>
    </source>
</evidence>
<sequence>MGGDDAISVIFQSSPPPGVGYSRNPVVTQNCNALYAQAGGVTAVINSTAAGLIAAWRQQAPAGARLFGARDGIVGLLEERLVDLSALHEPELDMLGYSPSAALGTCRHVLQPEEHARLVAVLQRHRIGTVFYNGGGGAARACGDILAIAQAAGYPLNVVHVPKTIDNDIPDTDACPGFGSAAKYLATSLREASLDLAAMAGSSSKVFILETMGRYSGWLTAACGLAARHPGEGPHILLLPERPFDEERFLRRVRETVDRYGHCAVAASEGLTGANGELLHATGQRDAAGDRQLGGVAPWLAARVTARLGYKCHWSVADYLQRSARHLVSATDVAQARATGQAAVMIALAGERHFSPVIRRLADDPYRWDIVAAPLAVVTAPERRVPADFLTADGYQLSAAGRRYLAPLIVGEDYPPFRDGLPDYRIPAFTDISLSP</sequence>
<dbReference type="GO" id="GO:0046872">
    <property type="term" value="F:metal ion binding"/>
    <property type="evidence" value="ECO:0007669"/>
    <property type="project" value="UniProtKB-KW"/>
</dbReference>
<dbReference type="EC" id="2.7.1.90" evidence="8"/>
<feature type="binding site" evidence="8">
    <location>
        <position position="269"/>
    </location>
    <ligand>
        <name>substrate</name>
    </ligand>
</feature>
<comment type="caution">
    <text evidence="10">The sequence shown here is derived from an EMBL/GenBank/DDBJ whole genome shotgun (WGS) entry which is preliminary data.</text>
</comment>
<evidence type="ECO:0000256" key="2">
    <source>
        <dbReference type="ARBA" id="ARBA00003138"/>
    </source>
</evidence>
<dbReference type="NCBIfam" id="NF010675">
    <property type="entry name" value="PRK14072.1"/>
    <property type="match status" value="1"/>
</dbReference>
<feature type="active site" description="Proton acceptor" evidence="8">
    <location>
        <position position="166"/>
    </location>
</feature>
<comment type="similarity">
    <text evidence="8">Belongs to the phosphofructokinase type A (PFKA) family. PPi-dependent PFK group II subfamily. Clade 'B2' sub-subfamily.</text>
</comment>
<dbReference type="PIRSF" id="PIRSF036483">
    <property type="entry name" value="PFK_XF0274"/>
    <property type="match status" value="1"/>
</dbReference>
<dbReference type="InterPro" id="IPR000023">
    <property type="entry name" value="Phosphofructokinase_dom"/>
</dbReference>
<feature type="binding site" evidence="8">
    <location>
        <position position="40"/>
    </location>
    <ligand>
        <name>diphosphate</name>
        <dbReference type="ChEBI" id="CHEBI:33019"/>
    </ligand>
</feature>
<comment type="activity regulation">
    <text evidence="8">Non-allosteric.</text>
</comment>
<evidence type="ECO:0000256" key="3">
    <source>
        <dbReference type="ARBA" id="ARBA00022679"/>
    </source>
</evidence>
<accession>A0A4Q7ZCV8</accession>
<comment type="pathway">
    <text evidence="8">Carbohydrate degradation; glycolysis; D-glyceraldehyde 3-phosphate and glycerone phosphate from D-glucose: step 3/4.</text>
</comment>
<reference evidence="10 11" key="1">
    <citation type="submission" date="2019-02" db="EMBL/GenBank/DDBJ databases">
        <title>Genomic Encyclopedia of Type Strains, Phase IV (KMG-IV): sequencing the most valuable type-strain genomes for metagenomic binning, comparative biology and taxonomic classification.</title>
        <authorList>
            <person name="Goeker M."/>
        </authorList>
    </citation>
    <scope>NUCLEOTIDE SEQUENCE [LARGE SCALE GENOMIC DNA]</scope>
    <source>
        <strain evidence="10 11">DSM 105135</strain>
    </source>
</reference>
<comment type="caution">
    <text evidence="8">Lacks conserved residue(s) required for the propagation of feature annotation.</text>
</comment>
<evidence type="ECO:0000313" key="10">
    <source>
        <dbReference type="EMBL" id="RZU47835.1"/>
    </source>
</evidence>